<keyword evidence="1 4" id="KW-0645">Protease</keyword>
<evidence type="ECO:0000256" key="1">
    <source>
        <dbReference type="ARBA" id="ARBA00022670"/>
    </source>
</evidence>
<keyword evidence="5" id="KW-1185">Reference proteome</keyword>
<dbReference type="InterPro" id="IPR001940">
    <property type="entry name" value="Peptidase_S1C"/>
</dbReference>
<dbReference type="Pfam" id="PF13180">
    <property type="entry name" value="PDZ_2"/>
    <property type="match status" value="1"/>
</dbReference>
<name>A0A2H1EB91_9FLAO</name>
<dbReference type="Pfam" id="PF13365">
    <property type="entry name" value="Trypsin_2"/>
    <property type="match status" value="1"/>
</dbReference>
<dbReference type="PANTHER" id="PTHR43343">
    <property type="entry name" value="PEPTIDASE S12"/>
    <property type="match status" value="1"/>
</dbReference>
<sequence>MKKFIGILGAAFLGGVISLAGYKFLIEKPVFVEQAQKPTLQTVKTNYNPIVVNNSSSPTDFTEAAERTVHAVVHVKNTALKTQINPWAEYFYGRGSGQKKYEQVGTGSGVIISSDGYIITNNHVIDGANDIEITLNSRKKVKAKLIGADAKNDIALLKVDTDMELPYIPFGNSDNVKIGEWVLAVGNPYNLTSTVTAGIVSAKGRDLEGNTNIDSFIQTDAAVNPGNSGGALVNTRGELMGINTAISSKTGSFIGYSFAVPSNIAKKIIDDLLEYGDVQEALIGFTPDLRNSEEIEGVKVGAITEDSGAEKAGLEEGDVITKVNDNRITKFSDLKGQLSAKRPGEEVTLTVLREGNKLEKLVVLSKKDFVEIRELGLVLKDLSKKEIKKYKVKGGAKVLQNANRYLMAYGVEAGYIITKINKEDVIDGLDAKRRLTSAARSNAPLFIEVINLKGERERYGFRQ</sequence>
<gene>
    <name evidence="4" type="primary">degP</name>
    <name evidence="4" type="ORF">MARIT_1883</name>
</gene>
<keyword evidence="2 4" id="KW-0378">Hydrolase</keyword>
<dbReference type="GO" id="GO:0004252">
    <property type="term" value="F:serine-type endopeptidase activity"/>
    <property type="evidence" value="ECO:0007669"/>
    <property type="project" value="InterPro"/>
</dbReference>
<dbReference type="AlphaFoldDB" id="A0A2H1EB91"/>
<dbReference type="PRINTS" id="PR00834">
    <property type="entry name" value="PROTEASES2C"/>
</dbReference>
<dbReference type="GO" id="GO:0006508">
    <property type="term" value="P:proteolysis"/>
    <property type="evidence" value="ECO:0007669"/>
    <property type="project" value="UniProtKB-KW"/>
</dbReference>
<dbReference type="RefSeq" id="WP_024739948.1">
    <property type="nucleotide sequence ID" value="NZ_BAUG01000002.1"/>
</dbReference>
<proteinExistence type="predicted"/>
<evidence type="ECO:0000259" key="3">
    <source>
        <dbReference type="PROSITE" id="PS50106"/>
    </source>
</evidence>
<dbReference type="InterPro" id="IPR009003">
    <property type="entry name" value="Peptidase_S1_PA"/>
</dbReference>
<dbReference type="Gene3D" id="2.30.42.10">
    <property type="match status" value="1"/>
</dbReference>
<dbReference type="PROSITE" id="PS50106">
    <property type="entry name" value="PDZ"/>
    <property type="match status" value="1"/>
</dbReference>
<accession>A0A2H1EB91</accession>
<organism evidence="4 5">
    <name type="scientific">Tenacibaculum maritimum NCIMB 2154</name>
    <dbReference type="NCBI Taxonomy" id="1349785"/>
    <lineage>
        <taxon>Bacteria</taxon>
        <taxon>Pseudomonadati</taxon>
        <taxon>Bacteroidota</taxon>
        <taxon>Flavobacteriia</taxon>
        <taxon>Flavobacteriales</taxon>
        <taxon>Flavobacteriaceae</taxon>
        <taxon>Tenacibaculum</taxon>
    </lineage>
</organism>
<dbReference type="SUPFAM" id="SSF50156">
    <property type="entry name" value="PDZ domain-like"/>
    <property type="match status" value="1"/>
</dbReference>
<dbReference type="SUPFAM" id="SSF50494">
    <property type="entry name" value="Trypsin-like serine proteases"/>
    <property type="match status" value="1"/>
</dbReference>
<dbReference type="Proteomes" id="UP000231564">
    <property type="component" value="Chromosome MARIT"/>
</dbReference>
<dbReference type="Gene3D" id="2.40.10.120">
    <property type="match status" value="1"/>
</dbReference>
<dbReference type="InterPro" id="IPR051201">
    <property type="entry name" value="Chloro_Bact_Ser_Proteases"/>
</dbReference>
<dbReference type="InterPro" id="IPR036034">
    <property type="entry name" value="PDZ_sf"/>
</dbReference>
<dbReference type="STRING" id="1349785.GCA_000509405_02839"/>
<reference evidence="4 5" key="1">
    <citation type="submission" date="2016-11" db="EMBL/GenBank/DDBJ databases">
        <authorList>
            <person name="Jaros S."/>
            <person name="Januszkiewicz K."/>
            <person name="Wedrychowicz H."/>
        </authorList>
    </citation>
    <scope>NUCLEOTIDE SEQUENCE [LARGE SCALE GENOMIC DNA]</scope>
    <source>
        <strain evidence="4">NCIMB 2154T</strain>
    </source>
</reference>
<evidence type="ECO:0000313" key="4">
    <source>
        <dbReference type="EMBL" id="SFZ83070.1"/>
    </source>
</evidence>
<dbReference type="PANTHER" id="PTHR43343:SF3">
    <property type="entry name" value="PROTEASE DO-LIKE 8, CHLOROPLASTIC"/>
    <property type="match status" value="1"/>
</dbReference>
<dbReference type="GeneID" id="47723385"/>
<feature type="domain" description="PDZ" evidence="3">
    <location>
        <begin position="272"/>
        <end position="355"/>
    </location>
</feature>
<dbReference type="EC" id="3.4.21.108" evidence="4"/>
<protein>
    <submittedName>
        <fullName evidence="4">Serine protease</fullName>
        <ecNumber evidence="4">3.4.21.108</ecNumber>
    </submittedName>
</protein>
<evidence type="ECO:0000256" key="2">
    <source>
        <dbReference type="ARBA" id="ARBA00022801"/>
    </source>
</evidence>
<dbReference type="InterPro" id="IPR001478">
    <property type="entry name" value="PDZ"/>
</dbReference>
<dbReference type="OrthoDB" id="9758917at2"/>
<dbReference type="KEGG" id="tmar:MARIT_1883"/>
<dbReference type="EMBL" id="LT634361">
    <property type="protein sequence ID" value="SFZ83070.1"/>
    <property type="molecule type" value="Genomic_DNA"/>
</dbReference>
<dbReference type="SMART" id="SM00228">
    <property type="entry name" value="PDZ"/>
    <property type="match status" value="1"/>
</dbReference>
<evidence type="ECO:0000313" key="5">
    <source>
        <dbReference type="Proteomes" id="UP000231564"/>
    </source>
</evidence>